<organism evidence="2 3">
    <name type="scientific">Pseudomonas lutea</name>
    <dbReference type="NCBI Taxonomy" id="243924"/>
    <lineage>
        <taxon>Bacteria</taxon>
        <taxon>Pseudomonadati</taxon>
        <taxon>Pseudomonadota</taxon>
        <taxon>Gammaproteobacteria</taxon>
        <taxon>Pseudomonadales</taxon>
        <taxon>Pseudomonadaceae</taxon>
        <taxon>Pseudomonas</taxon>
    </lineage>
</organism>
<feature type="signal peptide" evidence="1">
    <location>
        <begin position="1"/>
        <end position="24"/>
    </location>
</feature>
<evidence type="ECO:0000313" key="3">
    <source>
        <dbReference type="Proteomes" id="UP000625247"/>
    </source>
</evidence>
<dbReference type="Proteomes" id="UP000625247">
    <property type="component" value="Unassembled WGS sequence"/>
</dbReference>
<evidence type="ECO:0000256" key="1">
    <source>
        <dbReference type="SAM" id="SignalP"/>
    </source>
</evidence>
<feature type="chain" id="PRO_5047406298" description="Lipoprotein" evidence="1">
    <location>
        <begin position="25"/>
        <end position="63"/>
    </location>
</feature>
<gene>
    <name evidence="2" type="ORF">IFT62_20100</name>
</gene>
<protein>
    <recommendedName>
        <fullName evidence="4">Lipoprotein</fullName>
    </recommendedName>
</protein>
<proteinExistence type="predicted"/>
<comment type="caution">
    <text evidence="2">The sequence shown here is derived from an EMBL/GenBank/DDBJ whole genome shotgun (WGS) entry which is preliminary data.</text>
</comment>
<sequence length="63" mass="6951">MRLRLALLLALALPTGLCASLALAEQARYYWWQGKHQTLCAQTSPGKGWTRLDGAFVKSDCSI</sequence>
<evidence type="ECO:0008006" key="4">
    <source>
        <dbReference type="Google" id="ProtNLM"/>
    </source>
</evidence>
<reference evidence="2 3" key="1">
    <citation type="journal article" date="2020" name="FEMS Microbiol. Ecol.">
        <title>Temporal dynamics of bacterial communities during seed development and maturation.</title>
        <authorList>
            <person name="Chesneau G."/>
            <person name="Torres-Cortes G."/>
            <person name="Briand M."/>
            <person name="Darrasse A."/>
            <person name="Preveaux A."/>
            <person name="Marais C."/>
            <person name="Jacques M.A."/>
            <person name="Shade A."/>
            <person name="Barret M."/>
        </authorList>
    </citation>
    <scope>NUCLEOTIDE SEQUENCE [LARGE SCALE GENOMIC DNA]</scope>
    <source>
        <strain evidence="2 3">CFBP13723</strain>
    </source>
</reference>
<accession>A0ABR9ACH8</accession>
<dbReference type="EMBL" id="JACYNP010000010">
    <property type="protein sequence ID" value="MBD8123512.1"/>
    <property type="molecule type" value="Genomic_DNA"/>
</dbReference>
<name>A0ABR9ACH8_9PSED</name>
<dbReference type="RefSeq" id="WP_191945400.1">
    <property type="nucleotide sequence ID" value="NZ_JACYNP010000010.1"/>
</dbReference>
<keyword evidence="3" id="KW-1185">Reference proteome</keyword>
<evidence type="ECO:0000313" key="2">
    <source>
        <dbReference type="EMBL" id="MBD8123512.1"/>
    </source>
</evidence>
<keyword evidence="1" id="KW-0732">Signal</keyword>